<reference evidence="2 3" key="1">
    <citation type="submission" date="2020-08" db="EMBL/GenBank/DDBJ databases">
        <title>Genomic Encyclopedia of Type Strains, Phase III (KMG-III): the genomes of soil and plant-associated and newly described type strains.</title>
        <authorList>
            <person name="Whitman W."/>
        </authorList>
    </citation>
    <scope>NUCLEOTIDE SEQUENCE [LARGE SCALE GENOMIC DNA]</scope>
    <source>
        <strain evidence="2 3">SFB5A</strain>
    </source>
</reference>
<evidence type="ECO:0000313" key="2">
    <source>
        <dbReference type="EMBL" id="MBB4981036.1"/>
    </source>
</evidence>
<accession>A0A7W7TXA1</accession>
<protein>
    <submittedName>
        <fullName evidence="2">Uncharacterized protein</fullName>
    </submittedName>
</protein>
<proteinExistence type="predicted"/>
<feature type="compositionally biased region" description="Polar residues" evidence="1">
    <location>
        <begin position="109"/>
        <end position="123"/>
    </location>
</feature>
<name>A0A7W7TXA1_9ACTN</name>
<evidence type="ECO:0000313" key="3">
    <source>
        <dbReference type="Proteomes" id="UP000582643"/>
    </source>
</evidence>
<dbReference type="InterPro" id="IPR046051">
    <property type="entry name" value="DUF6009"/>
</dbReference>
<comment type="caution">
    <text evidence="2">The sequence shown here is derived from an EMBL/GenBank/DDBJ whole genome shotgun (WGS) entry which is preliminary data.</text>
</comment>
<dbReference type="EMBL" id="JACHJY010000002">
    <property type="protein sequence ID" value="MBB4981036.1"/>
    <property type="molecule type" value="Genomic_DNA"/>
</dbReference>
<feature type="region of interest" description="Disordered" evidence="1">
    <location>
        <begin position="79"/>
        <end position="123"/>
    </location>
</feature>
<evidence type="ECO:0000256" key="1">
    <source>
        <dbReference type="SAM" id="MobiDB-lite"/>
    </source>
</evidence>
<dbReference type="Proteomes" id="UP000582643">
    <property type="component" value="Unassembled WGS sequence"/>
</dbReference>
<gene>
    <name evidence="2" type="ORF">GGE06_001944</name>
</gene>
<dbReference type="AlphaFoldDB" id="A0A7W7TXA1"/>
<organism evidence="2 3">
    <name type="scientific">Streptomyces nymphaeiformis</name>
    <dbReference type="NCBI Taxonomy" id="2663842"/>
    <lineage>
        <taxon>Bacteria</taxon>
        <taxon>Bacillati</taxon>
        <taxon>Actinomycetota</taxon>
        <taxon>Actinomycetes</taxon>
        <taxon>Kitasatosporales</taxon>
        <taxon>Streptomycetaceae</taxon>
        <taxon>Streptomyces</taxon>
    </lineage>
</organism>
<keyword evidence="3" id="KW-1185">Reference proteome</keyword>
<dbReference type="Pfam" id="PF19472">
    <property type="entry name" value="DUF6009"/>
    <property type="match status" value="1"/>
</dbReference>
<dbReference type="RefSeq" id="WP_376773516.1">
    <property type="nucleotide sequence ID" value="NZ_JACHJY010000002.1"/>
</dbReference>
<sequence length="123" mass="13516">MTESDLVHEEEVVRREDLEALDCVRRARDKTRCRNTKSPYVGDGRVARYALLDDGASPDPGCGLYLRRAFFLLSHDRDSRPDRLYREGTPGEAVDPRTVAPKRPAAKTPGSQSGSAAVATSGQ</sequence>